<keyword evidence="1" id="KW-1133">Transmembrane helix</keyword>
<organism evidence="2">
    <name type="scientific">hydrothermal vent metagenome</name>
    <dbReference type="NCBI Taxonomy" id="652676"/>
    <lineage>
        <taxon>unclassified sequences</taxon>
        <taxon>metagenomes</taxon>
        <taxon>ecological metagenomes</taxon>
    </lineage>
</organism>
<feature type="transmembrane region" description="Helical" evidence="1">
    <location>
        <begin position="53"/>
        <end position="75"/>
    </location>
</feature>
<proteinExistence type="predicted"/>
<name>A0A3B0T3D0_9ZZZZ</name>
<dbReference type="AlphaFoldDB" id="A0A3B0T3D0"/>
<reference evidence="2" key="1">
    <citation type="submission" date="2018-06" db="EMBL/GenBank/DDBJ databases">
        <authorList>
            <person name="Zhirakovskaya E."/>
        </authorList>
    </citation>
    <scope>NUCLEOTIDE SEQUENCE</scope>
</reference>
<evidence type="ECO:0000256" key="1">
    <source>
        <dbReference type="SAM" id="Phobius"/>
    </source>
</evidence>
<accession>A0A3B0T3D0</accession>
<sequence>MVAFSQWYETFIFGAIYSAIIIIPCIFIAIIGKNMITKLGTYPTKTPIIQMGVLVKLISIEFITFFLLIAFYQVFSA</sequence>
<gene>
    <name evidence="2" type="ORF">MNBD_BACTEROID05-67</name>
</gene>
<evidence type="ECO:0000313" key="2">
    <source>
        <dbReference type="EMBL" id="VAW11450.1"/>
    </source>
</evidence>
<protein>
    <submittedName>
        <fullName evidence="2">Uncharacterized protein</fullName>
    </submittedName>
</protein>
<keyword evidence="1" id="KW-0472">Membrane</keyword>
<dbReference type="EMBL" id="UOEN01000011">
    <property type="protein sequence ID" value="VAW11450.1"/>
    <property type="molecule type" value="Genomic_DNA"/>
</dbReference>
<keyword evidence="1" id="KW-0812">Transmembrane</keyword>
<feature type="transmembrane region" description="Helical" evidence="1">
    <location>
        <begin position="12"/>
        <end position="32"/>
    </location>
</feature>